<dbReference type="EMBL" id="MFEH01000003">
    <property type="protein sequence ID" value="OGE73994.1"/>
    <property type="molecule type" value="Genomic_DNA"/>
</dbReference>
<gene>
    <name evidence="6" type="ORF">A2717_00480</name>
</gene>
<evidence type="ECO:0000313" key="6">
    <source>
        <dbReference type="EMBL" id="OGE73994.1"/>
    </source>
</evidence>
<protein>
    <recommendedName>
        <fullName evidence="5">Zinc finger DksA/TraR C4-type domain-containing protein</fullName>
    </recommendedName>
</protein>
<evidence type="ECO:0000313" key="7">
    <source>
        <dbReference type="Proteomes" id="UP000177610"/>
    </source>
</evidence>
<name>A0A1F5N8R9_9BACT</name>
<feature type="zinc finger region" description="dksA C4-type" evidence="4">
    <location>
        <begin position="94"/>
        <end position="118"/>
    </location>
</feature>
<proteinExistence type="predicted"/>
<dbReference type="STRING" id="1817821.A2717_00480"/>
<evidence type="ECO:0000259" key="5">
    <source>
        <dbReference type="Pfam" id="PF01258"/>
    </source>
</evidence>
<dbReference type="PROSITE" id="PS51128">
    <property type="entry name" value="ZF_DKSA_2"/>
    <property type="match status" value="1"/>
</dbReference>
<keyword evidence="3" id="KW-0862">Zinc</keyword>
<comment type="caution">
    <text evidence="6">The sequence shown here is derived from an EMBL/GenBank/DDBJ whole genome shotgun (WGS) entry which is preliminary data.</text>
</comment>
<accession>A0A1F5N8R9</accession>
<evidence type="ECO:0000256" key="3">
    <source>
        <dbReference type="ARBA" id="ARBA00022833"/>
    </source>
</evidence>
<evidence type="ECO:0000256" key="1">
    <source>
        <dbReference type="ARBA" id="ARBA00022723"/>
    </source>
</evidence>
<reference evidence="6 7" key="1">
    <citation type="journal article" date="2016" name="Nat. Commun.">
        <title>Thousands of microbial genomes shed light on interconnected biogeochemical processes in an aquifer system.</title>
        <authorList>
            <person name="Anantharaman K."/>
            <person name="Brown C.T."/>
            <person name="Hug L.A."/>
            <person name="Sharon I."/>
            <person name="Castelle C.J."/>
            <person name="Probst A.J."/>
            <person name="Thomas B.C."/>
            <person name="Singh A."/>
            <person name="Wilkins M.J."/>
            <person name="Karaoz U."/>
            <person name="Brodie E.L."/>
            <person name="Williams K.H."/>
            <person name="Hubbard S.S."/>
            <person name="Banfield J.F."/>
        </authorList>
    </citation>
    <scope>NUCLEOTIDE SEQUENCE [LARGE SCALE GENOMIC DNA]</scope>
</reference>
<organism evidence="6 7">
    <name type="scientific">Candidatus Doudnabacteria bacterium RIFCSPHIGHO2_01_FULL_41_86</name>
    <dbReference type="NCBI Taxonomy" id="1817821"/>
    <lineage>
        <taxon>Bacteria</taxon>
        <taxon>Candidatus Doudnaibacteriota</taxon>
    </lineage>
</organism>
<keyword evidence="2" id="KW-0863">Zinc-finger</keyword>
<dbReference type="PANTHER" id="PTHR33823:SF5">
    <property type="entry name" value="DNAK SUPPRESSOR PROTEIN"/>
    <property type="match status" value="1"/>
</dbReference>
<dbReference type="InterPro" id="IPR000962">
    <property type="entry name" value="Znf_DskA_TraR"/>
</dbReference>
<dbReference type="Proteomes" id="UP000177610">
    <property type="component" value="Unassembled WGS sequence"/>
</dbReference>
<evidence type="ECO:0000256" key="2">
    <source>
        <dbReference type="ARBA" id="ARBA00022771"/>
    </source>
</evidence>
<dbReference type="GO" id="GO:0008270">
    <property type="term" value="F:zinc ion binding"/>
    <property type="evidence" value="ECO:0007669"/>
    <property type="project" value="UniProtKB-KW"/>
</dbReference>
<dbReference type="Pfam" id="PF01258">
    <property type="entry name" value="zf-dskA_traR"/>
    <property type="match status" value="1"/>
</dbReference>
<dbReference type="AlphaFoldDB" id="A0A1F5N8R9"/>
<dbReference type="Gene3D" id="1.20.120.910">
    <property type="entry name" value="DksA, coiled-coil domain"/>
    <property type="match status" value="1"/>
</dbReference>
<feature type="domain" description="Zinc finger DksA/TraR C4-type" evidence="5">
    <location>
        <begin position="89"/>
        <end position="116"/>
    </location>
</feature>
<sequence>MTSKSLIEENKKKLLAEAKRLRAILNKEDIKDGPGEFPGEYKPKYDDVGREDGENATEVENFQNQLSVTYDLEAKLQKIKIALARMEDGSYGTCAVGGEEIEEERLRAEPSADTCVAHAL</sequence>
<dbReference type="PANTHER" id="PTHR33823">
    <property type="entry name" value="RNA POLYMERASE-BINDING TRANSCRIPTION FACTOR DKSA-RELATED"/>
    <property type="match status" value="1"/>
</dbReference>
<evidence type="ECO:0000256" key="4">
    <source>
        <dbReference type="PROSITE-ProRule" id="PRU00510"/>
    </source>
</evidence>
<keyword evidence="1" id="KW-0479">Metal-binding</keyword>